<dbReference type="OrthoDB" id="3233795at2759"/>
<reference evidence="2 3" key="1">
    <citation type="journal article" date="2008" name="PLoS Genet.">
        <title>Genomic islands in the pathogenic filamentous fungus Aspergillus fumigatus.</title>
        <authorList>
            <person name="Fedorova N.D."/>
            <person name="Khaldi N."/>
            <person name="Joardar V.S."/>
            <person name="Maiti R."/>
            <person name="Amedeo P."/>
            <person name="Anderson M.J."/>
            <person name="Crabtree J."/>
            <person name="Silva J.C."/>
            <person name="Badger J.H."/>
            <person name="Albarraq A."/>
            <person name="Angiuoli S."/>
            <person name="Bussey H."/>
            <person name="Bowyer P."/>
            <person name="Cotty P.J."/>
            <person name="Dyer P.S."/>
            <person name="Egan A."/>
            <person name="Galens K."/>
            <person name="Fraser-Liggett C.M."/>
            <person name="Haas B.J."/>
            <person name="Inman J.M."/>
            <person name="Kent R."/>
            <person name="Lemieux S."/>
            <person name="Malavazi I."/>
            <person name="Orvis J."/>
            <person name="Roemer T."/>
            <person name="Ronning C.M."/>
            <person name="Sundaram J.P."/>
            <person name="Sutton G."/>
            <person name="Turner G."/>
            <person name="Venter J.C."/>
            <person name="White O.R."/>
            <person name="Whitty B.R."/>
            <person name="Youngman P."/>
            <person name="Wolfe K.H."/>
            <person name="Goldman G.H."/>
            <person name="Wortman J.R."/>
            <person name="Jiang B."/>
            <person name="Denning D.W."/>
            <person name="Nierman W.C."/>
        </authorList>
    </citation>
    <scope>NUCLEOTIDE SEQUENCE [LARGE SCALE GENOMIC DNA]</scope>
    <source>
        <strain evidence="3">ATCC 1007 / CBS 513.65 / DSM 816 / NCTC 3887 / NRRL 1</strain>
    </source>
</reference>
<evidence type="ECO:0000256" key="1">
    <source>
        <dbReference type="SAM" id="SignalP"/>
    </source>
</evidence>
<dbReference type="KEGG" id="act:ACLA_016830"/>
<dbReference type="RefSeq" id="XP_001274663.1">
    <property type="nucleotide sequence ID" value="XM_001274662.1"/>
</dbReference>
<gene>
    <name evidence="2" type="ORF">ACLA_016830</name>
</gene>
<feature type="chain" id="PRO_5002633433" evidence="1">
    <location>
        <begin position="18"/>
        <end position="351"/>
    </location>
</feature>
<dbReference type="VEuPathDB" id="FungiDB:ACLA_016830"/>
<accession>A1CBW9</accession>
<keyword evidence="1" id="KW-0732">Signal</keyword>
<dbReference type="GeneID" id="4706862"/>
<evidence type="ECO:0000313" key="2">
    <source>
        <dbReference type="EMBL" id="EAW13237.1"/>
    </source>
</evidence>
<dbReference type="HOGENOM" id="CLU_076630_0_0_1"/>
<feature type="signal peptide" evidence="1">
    <location>
        <begin position="1"/>
        <end position="17"/>
    </location>
</feature>
<dbReference type="AlphaFoldDB" id="A1CBW9"/>
<keyword evidence="3" id="KW-1185">Reference proteome</keyword>
<organism evidence="2 3">
    <name type="scientific">Aspergillus clavatus (strain ATCC 1007 / CBS 513.65 / DSM 816 / NCTC 3887 / NRRL 1 / QM 1276 / 107)</name>
    <dbReference type="NCBI Taxonomy" id="344612"/>
    <lineage>
        <taxon>Eukaryota</taxon>
        <taxon>Fungi</taxon>
        <taxon>Dikarya</taxon>
        <taxon>Ascomycota</taxon>
        <taxon>Pezizomycotina</taxon>
        <taxon>Eurotiomycetes</taxon>
        <taxon>Eurotiomycetidae</taxon>
        <taxon>Eurotiales</taxon>
        <taxon>Aspergillaceae</taxon>
        <taxon>Aspergillus</taxon>
        <taxon>Aspergillus subgen. Fumigati</taxon>
    </lineage>
</organism>
<proteinExistence type="predicted"/>
<dbReference type="Gene3D" id="2.60.120.200">
    <property type="match status" value="1"/>
</dbReference>
<dbReference type="OMA" id="TCAWEGH"/>
<protein>
    <submittedName>
        <fullName evidence="2">Uncharacterized protein</fullName>
    </submittedName>
</protein>
<sequence>MLLSSVYLLALLPYALATSIIDFSAARGDNPSVLGQMNLEAARDDKVSGNTKDLFIKLGTDPHGAPALHFHRIKGDIRAEYHALSNKVAADKTYYIGYQFRLGAIEQSLMVWQFSKEYAANNANDGGANIPLSLEFKSGKLNFQYQDSYSGKRVSQWSATLKTDTVYSIGLVINTASPGWVELYWDGKQQTFSSNGKTRLPANTFPGRAEPKFGAYRGEEVEIDNYVYRIQIGTSIKDIQEAAGLGGDGAVSAPTTTLKTTTVPATKTTATTSAPTSTGLCEWEGHCLDAACATNDDCSDPWACINGKCSVDPSITCSWKGHCAGATCVSHNDCDDPWACIYGVCAMDPTA</sequence>
<dbReference type="eggNOG" id="ENOG502S63W">
    <property type="taxonomic scope" value="Eukaryota"/>
</dbReference>
<name>A1CBW9_ASPCL</name>
<evidence type="ECO:0000313" key="3">
    <source>
        <dbReference type="Proteomes" id="UP000006701"/>
    </source>
</evidence>
<dbReference type="EMBL" id="DS027049">
    <property type="protein sequence ID" value="EAW13237.1"/>
    <property type="molecule type" value="Genomic_DNA"/>
</dbReference>
<dbReference type="Proteomes" id="UP000006701">
    <property type="component" value="Unassembled WGS sequence"/>
</dbReference>